<reference evidence="3" key="1">
    <citation type="journal article" date="2019" name="Int. J. Syst. Evol. Microbiol.">
        <title>The Global Catalogue of Microorganisms (GCM) 10K type strain sequencing project: providing services to taxonomists for standard genome sequencing and annotation.</title>
        <authorList>
            <consortium name="The Broad Institute Genomics Platform"/>
            <consortium name="The Broad Institute Genome Sequencing Center for Infectious Disease"/>
            <person name="Wu L."/>
            <person name="Ma J."/>
        </authorList>
    </citation>
    <scope>NUCLEOTIDE SEQUENCE [LARGE SCALE GENOMIC DNA]</scope>
    <source>
        <strain evidence="3">JCM 17804</strain>
    </source>
</reference>
<protein>
    <submittedName>
        <fullName evidence="2">OST-HTH/LOTUS domain-containing protein</fullName>
    </submittedName>
</protein>
<dbReference type="InterPro" id="IPR025605">
    <property type="entry name" value="OST-HTH/LOTUS_dom"/>
</dbReference>
<proteinExistence type="predicted"/>
<sequence length="281" mass="32189">MSNDAMPELQRDVQRLLGRCMLRIQQYERVMKAIVAHHELAGPVDTLEAQRSARIEKWSDKSLGTLVKTLFESYVVPEGYEREVLSDDKIATDRISFGFSFRMPMPEEYWSRTKAAIEDLVNMRNDLVHHLIERFDLWTEEGCISAARHLQDCYGEIDRHYEELASWAKGMDEARSLAASFAQTPEFRNMLVNGIAPDGSFEWQDSGIVRALRHSVKALAVGGWASLAEAQALIAATSPEQTPEKYGCRTWPQVLSESRLFDLEYRRDEGGRKAAWFRLRT</sequence>
<evidence type="ECO:0000313" key="3">
    <source>
        <dbReference type="Proteomes" id="UP001500975"/>
    </source>
</evidence>
<dbReference type="Proteomes" id="UP001500975">
    <property type="component" value="Unassembled WGS sequence"/>
</dbReference>
<comment type="caution">
    <text evidence="2">The sequence shown here is derived from an EMBL/GenBank/DDBJ whole genome shotgun (WGS) entry which is preliminary data.</text>
</comment>
<dbReference type="Pfam" id="PF12872">
    <property type="entry name" value="OST-HTH"/>
    <property type="match status" value="1"/>
</dbReference>
<organism evidence="2 3">
    <name type="scientific">Variovorax defluvii</name>
    <dbReference type="NCBI Taxonomy" id="913761"/>
    <lineage>
        <taxon>Bacteria</taxon>
        <taxon>Pseudomonadati</taxon>
        <taxon>Pseudomonadota</taxon>
        <taxon>Betaproteobacteria</taxon>
        <taxon>Burkholderiales</taxon>
        <taxon>Comamonadaceae</taxon>
        <taxon>Variovorax</taxon>
    </lineage>
</organism>
<name>A0ABP8HKQ5_9BURK</name>
<evidence type="ECO:0000313" key="2">
    <source>
        <dbReference type="EMBL" id="GAA4340686.1"/>
    </source>
</evidence>
<dbReference type="EMBL" id="BAABGJ010000017">
    <property type="protein sequence ID" value="GAA4340686.1"/>
    <property type="molecule type" value="Genomic_DNA"/>
</dbReference>
<dbReference type="RefSeq" id="WP_345537692.1">
    <property type="nucleotide sequence ID" value="NZ_BAABGJ010000017.1"/>
</dbReference>
<dbReference type="CDD" id="cd10146">
    <property type="entry name" value="LabA_like_C"/>
    <property type="match status" value="1"/>
</dbReference>
<gene>
    <name evidence="2" type="ORF">GCM10023165_20860</name>
</gene>
<accession>A0ABP8HKQ5</accession>
<feature type="domain" description="HTH OST-type" evidence="1">
    <location>
        <begin position="201"/>
        <end position="270"/>
    </location>
</feature>
<evidence type="ECO:0000259" key="1">
    <source>
        <dbReference type="Pfam" id="PF12872"/>
    </source>
</evidence>
<keyword evidence="3" id="KW-1185">Reference proteome</keyword>